<dbReference type="AlphaFoldDB" id="A0A7H8NG39"/>
<dbReference type="EMBL" id="CP054929">
    <property type="protein sequence ID" value="QKW53463.1"/>
    <property type="molecule type" value="Genomic_DNA"/>
</dbReference>
<reference evidence="2 3" key="1">
    <citation type="submission" date="2020-06" db="EMBL/GenBank/DDBJ databases">
        <title>Genome mining for natural products.</title>
        <authorList>
            <person name="Zhang B."/>
            <person name="Shi J."/>
            <person name="Ge H."/>
        </authorList>
    </citation>
    <scope>NUCLEOTIDE SEQUENCE [LARGE SCALE GENOMIC DNA]</scope>
    <source>
        <strain evidence="2 3">NA00687</strain>
    </source>
</reference>
<organism evidence="2 3">
    <name type="scientific">Streptomyces buecherae</name>
    <dbReference type="NCBI Taxonomy" id="2763006"/>
    <lineage>
        <taxon>Bacteria</taxon>
        <taxon>Bacillati</taxon>
        <taxon>Actinomycetota</taxon>
        <taxon>Actinomycetes</taxon>
        <taxon>Kitasatosporales</taxon>
        <taxon>Streptomycetaceae</taxon>
        <taxon>Streptomyces</taxon>
    </lineage>
</organism>
<dbReference type="InterPro" id="IPR008727">
    <property type="entry name" value="PAAR_motif"/>
</dbReference>
<evidence type="ECO:0000313" key="2">
    <source>
        <dbReference type="EMBL" id="QKW53463.1"/>
    </source>
</evidence>
<evidence type="ECO:0000256" key="1">
    <source>
        <dbReference type="SAM" id="MobiDB-lite"/>
    </source>
</evidence>
<dbReference type="RefSeq" id="WP_176165168.1">
    <property type="nucleotide sequence ID" value="NZ_CP054929.1"/>
</dbReference>
<sequence>MPAAARTGDATVHGGRITTPPPPAAAAVVRVLIGGRPAAVVGSLHVCPLLPHAPMGPGNVVTPGPGGAAGGLVLIGGLPAARVGDRTTCGAQIITGALDVQIGGAL</sequence>
<gene>
    <name evidence="2" type="ORF">HUT08_32345</name>
</gene>
<dbReference type="Pfam" id="PF05488">
    <property type="entry name" value="PAAR_motif"/>
    <property type="match status" value="1"/>
</dbReference>
<protein>
    <submittedName>
        <fullName evidence="2">PAAR domain-containing protein</fullName>
    </submittedName>
</protein>
<feature type="region of interest" description="Disordered" evidence="1">
    <location>
        <begin position="1"/>
        <end position="20"/>
    </location>
</feature>
<dbReference type="Gene3D" id="2.60.200.60">
    <property type="match status" value="1"/>
</dbReference>
<accession>A0A7H8NG39</accession>
<evidence type="ECO:0000313" key="3">
    <source>
        <dbReference type="Proteomes" id="UP000509303"/>
    </source>
</evidence>
<name>A0A7H8NG39_9ACTN</name>
<dbReference type="Proteomes" id="UP000509303">
    <property type="component" value="Chromosome"/>
</dbReference>
<proteinExistence type="predicted"/>
<keyword evidence="3" id="KW-1185">Reference proteome</keyword>